<dbReference type="Ensembl" id="ENSSAUT00010058851.1">
    <property type="protein sequence ID" value="ENSSAUP00010056014.1"/>
    <property type="gene ID" value="ENSSAUG00010023022.1"/>
</dbReference>
<dbReference type="FunCoup" id="A0A671XXQ4">
    <property type="interactions" value="1098"/>
</dbReference>
<organism evidence="7 8">
    <name type="scientific">Sparus aurata</name>
    <name type="common">Gilthead sea bream</name>
    <dbReference type="NCBI Taxonomy" id="8175"/>
    <lineage>
        <taxon>Eukaryota</taxon>
        <taxon>Metazoa</taxon>
        <taxon>Chordata</taxon>
        <taxon>Craniata</taxon>
        <taxon>Vertebrata</taxon>
        <taxon>Euteleostomi</taxon>
        <taxon>Actinopterygii</taxon>
        <taxon>Neopterygii</taxon>
        <taxon>Teleostei</taxon>
        <taxon>Neoteleostei</taxon>
        <taxon>Acanthomorphata</taxon>
        <taxon>Eupercaria</taxon>
        <taxon>Spariformes</taxon>
        <taxon>Sparidae</taxon>
        <taxon>Sparus</taxon>
    </lineage>
</organism>
<dbReference type="CDD" id="cd06265">
    <property type="entry name" value="RNase_A_canonical"/>
    <property type="match status" value="1"/>
</dbReference>
<evidence type="ECO:0000259" key="6">
    <source>
        <dbReference type="SMART" id="SM00092"/>
    </source>
</evidence>
<keyword evidence="3" id="KW-0964">Secreted</keyword>
<dbReference type="GO" id="GO:0004540">
    <property type="term" value="F:RNA nuclease activity"/>
    <property type="evidence" value="ECO:0007669"/>
    <property type="project" value="TreeGrafter"/>
</dbReference>
<evidence type="ECO:0000313" key="7">
    <source>
        <dbReference type="Ensembl" id="ENSSAUP00010056014.1"/>
    </source>
</evidence>
<evidence type="ECO:0000256" key="3">
    <source>
        <dbReference type="ARBA" id="ARBA00022525"/>
    </source>
</evidence>
<keyword evidence="8" id="KW-1185">Reference proteome</keyword>
<dbReference type="AlphaFoldDB" id="A0A671XXQ4"/>
<dbReference type="GeneID" id="115568461"/>
<dbReference type="Proteomes" id="UP000472265">
    <property type="component" value="Chromosome 18"/>
</dbReference>
<dbReference type="SMART" id="SM00092">
    <property type="entry name" value="RNAse_Pc"/>
    <property type="match status" value="1"/>
</dbReference>
<dbReference type="RefSeq" id="XP_030251614.1">
    <property type="nucleotide sequence ID" value="XM_030395754.1"/>
</dbReference>
<keyword evidence="5" id="KW-0732">Signal</keyword>
<name>A0A671XXQ4_SPAAU</name>
<dbReference type="GO" id="GO:0005576">
    <property type="term" value="C:extracellular region"/>
    <property type="evidence" value="ECO:0007669"/>
    <property type="project" value="UniProtKB-SubCell"/>
</dbReference>
<dbReference type="GO" id="GO:0050829">
    <property type="term" value="P:defense response to Gram-negative bacterium"/>
    <property type="evidence" value="ECO:0007669"/>
    <property type="project" value="TreeGrafter"/>
</dbReference>
<dbReference type="PANTHER" id="PTHR11437">
    <property type="entry name" value="RIBONUCLEASE"/>
    <property type="match status" value="1"/>
</dbReference>
<dbReference type="PRINTS" id="PR00794">
    <property type="entry name" value="RIBONUCLEASE"/>
</dbReference>
<evidence type="ECO:0000256" key="5">
    <source>
        <dbReference type="SAM" id="SignalP"/>
    </source>
</evidence>
<dbReference type="GO" id="GO:0003676">
    <property type="term" value="F:nucleic acid binding"/>
    <property type="evidence" value="ECO:0007669"/>
    <property type="project" value="InterPro"/>
</dbReference>
<reference evidence="7" key="1">
    <citation type="submission" date="2021-04" db="EMBL/GenBank/DDBJ databases">
        <authorList>
            <consortium name="Wellcome Sanger Institute Data Sharing"/>
        </authorList>
    </citation>
    <scope>NUCLEOTIDE SEQUENCE [LARGE SCALE GENOMIC DNA]</scope>
</reference>
<dbReference type="SUPFAM" id="SSF54076">
    <property type="entry name" value="RNase A-like"/>
    <property type="match status" value="1"/>
</dbReference>
<evidence type="ECO:0000256" key="1">
    <source>
        <dbReference type="ARBA" id="ARBA00004613"/>
    </source>
</evidence>
<reference evidence="7" key="2">
    <citation type="submission" date="2025-08" db="UniProtKB">
        <authorList>
            <consortium name="Ensembl"/>
        </authorList>
    </citation>
    <scope>IDENTIFICATION</scope>
</reference>
<dbReference type="OMA" id="ICTSHGG"/>
<comment type="subcellular location">
    <subcellularLocation>
        <location evidence="1">Secreted</location>
    </subcellularLocation>
</comment>
<dbReference type="GO" id="GO:0001525">
    <property type="term" value="P:angiogenesis"/>
    <property type="evidence" value="ECO:0007669"/>
    <property type="project" value="TreeGrafter"/>
</dbReference>
<dbReference type="Gene3D" id="3.10.130.10">
    <property type="entry name" value="Ribonuclease A-like domain"/>
    <property type="match status" value="1"/>
</dbReference>
<sequence length="141" mass="15959">MRIVFAGLLLLSATVLSQDANVLRRYRNFIARHVGQVSRDRCDHEMGRRRLTKSSDSNLCRDTNTFIGDSAGRINLICGGAGAPYGGNFTRSLQPFPITICNLKNENARQPHCQYRGRADTRYLVIQCEQGYPVHFERDIV</sequence>
<evidence type="ECO:0000256" key="4">
    <source>
        <dbReference type="ARBA" id="ARBA00023157"/>
    </source>
</evidence>
<accession>A0A671XXQ4</accession>
<protein>
    <submittedName>
        <fullName evidence="7">Ribonuclease-like</fullName>
    </submittedName>
</protein>
<gene>
    <name evidence="7" type="primary">LOC115568461</name>
</gene>
<feature type="domain" description="Ribonuclease A-domain" evidence="6">
    <location>
        <begin position="22"/>
        <end position="140"/>
    </location>
</feature>
<reference evidence="7" key="3">
    <citation type="submission" date="2025-09" db="UniProtKB">
        <authorList>
            <consortium name="Ensembl"/>
        </authorList>
    </citation>
    <scope>IDENTIFICATION</scope>
</reference>
<keyword evidence="4" id="KW-1015">Disulfide bond</keyword>
<dbReference type="GeneTree" id="ENSGT00940000157645"/>
<dbReference type="InParanoid" id="A0A671XXQ4"/>
<evidence type="ECO:0000313" key="8">
    <source>
        <dbReference type="Proteomes" id="UP000472265"/>
    </source>
</evidence>
<comment type="similarity">
    <text evidence="2">Belongs to the pancreatic ribonuclease family.</text>
</comment>
<dbReference type="InterPro" id="IPR023412">
    <property type="entry name" value="RNaseA_domain"/>
</dbReference>
<feature type="signal peptide" evidence="5">
    <location>
        <begin position="1"/>
        <end position="17"/>
    </location>
</feature>
<dbReference type="OrthoDB" id="8573660at2759"/>
<dbReference type="PANTHER" id="PTHR11437:SF10">
    <property type="entry name" value="ANGIOGENIN-RELATED"/>
    <property type="match status" value="1"/>
</dbReference>
<dbReference type="Pfam" id="PF00074">
    <property type="entry name" value="RnaseA"/>
    <property type="match status" value="1"/>
</dbReference>
<dbReference type="InterPro" id="IPR036816">
    <property type="entry name" value="RNaseA-like_dom_sf"/>
</dbReference>
<evidence type="ECO:0000256" key="2">
    <source>
        <dbReference type="ARBA" id="ARBA00005600"/>
    </source>
</evidence>
<dbReference type="InterPro" id="IPR001427">
    <property type="entry name" value="RNaseA"/>
</dbReference>
<feature type="chain" id="PRO_5025422462" evidence="5">
    <location>
        <begin position="18"/>
        <end position="141"/>
    </location>
</feature>
<proteinExistence type="inferred from homology"/>
<dbReference type="GO" id="GO:0050830">
    <property type="term" value="P:defense response to Gram-positive bacterium"/>
    <property type="evidence" value="ECO:0007669"/>
    <property type="project" value="TreeGrafter"/>
</dbReference>